<proteinExistence type="predicted"/>
<sequence length="73" mass="7910">MLRSKTDVGLRYIGLNPSETSFFPQSRTEPARPLALESAKTANSGGEKQSLLAKETSDPSHLPHISLVFVSVL</sequence>
<dbReference type="EMBL" id="JAIQCV010000006">
    <property type="protein sequence ID" value="KAH1089377.1"/>
    <property type="molecule type" value="Genomic_DNA"/>
</dbReference>
<accession>A0A9D4A3A8</accession>
<gene>
    <name evidence="2" type="ORF">J1N35_016634</name>
</gene>
<keyword evidence="3" id="KW-1185">Reference proteome</keyword>
<dbReference type="Proteomes" id="UP000828251">
    <property type="component" value="Unassembled WGS sequence"/>
</dbReference>
<organism evidence="2 3">
    <name type="scientific">Gossypium stocksii</name>
    <dbReference type="NCBI Taxonomy" id="47602"/>
    <lineage>
        <taxon>Eukaryota</taxon>
        <taxon>Viridiplantae</taxon>
        <taxon>Streptophyta</taxon>
        <taxon>Embryophyta</taxon>
        <taxon>Tracheophyta</taxon>
        <taxon>Spermatophyta</taxon>
        <taxon>Magnoliopsida</taxon>
        <taxon>eudicotyledons</taxon>
        <taxon>Gunneridae</taxon>
        <taxon>Pentapetalae</taxon>
        <taxon>rosids</taxon>
        <taxon>malvids</taxon>
        <taxon>Malvales</taxon>
        <taxon>Malvaceae</taxon>
        <taxon>Malvoideae</taxon>
        <taxon>Gossypium</taxon>
    </lineage>
</organism>
<reference evidence="2 3" key="1">
    <citation type="journal article" date="2021" name="Plant Biotechnol. J.">
        <title>Multi-omics assisted identification of the key and species-specific regulatory components of drought-tolerant mechanisms in Gossypium stocksii.</title>
        <authorList>
            <person name="Yu D."/>
            <person name="Ke L."/>
            <person name="Zhang D."/>
            <person name="Wu Y."/>
            <person name="Sun Y."/>
            <person name="Mei J."/>
            <person name="Sun J."/>
            <person name="Sun Y."/>
        </authorList>
    </citation>
    <scope>NUCLEOTIDE SEQUENCE [LARGE SCALE GENOMIC DNA]</scope>
    <source>
        <strain evidence="3">cv. E1</strain>
        <tissue evidence="2">Leaf</tissue>
    </source>
</reference>
<evidence type="ECO:0000313" key="3">
    <source>
        <dbReference type="Proteomes" id="UP000828251"/>
    </source>
</evidence>
<name>A0A9D4A3A8_9ROSI</name>
<evidence type="ECO:0000256" key="1">
    <source>
        <dbReference type="SAM" id="MobiDB-lite"/>
    </source>
</evidence>
<evidence type="ECO:0000313" key="2">
    <source>
        <dbReference type="EMBL" id="KAH1089377.1"/>
    </source>
</evidence>
<protein>
    <submittedName>
        <fullName evidence="2">Uncharacterized protein</fullName>
    </submittedName>
</protein>
<comment type="caution">
    <text evidence="2">The sequence shown here is derived from an EMBL/GenBank/DDBJ whole genome shotgun (WGS) entry which is preliminary data.</text>
</comment>
<dbReference type="AlphaFoldDB" id="A0A9D4A3A8"/>
<feature type="region of interest" description="Disordered" evidence="1">
    <location>
        <begin position="21"/>
        <end position="59"/>
    </location>
</feature>